<protein>
    <submittedName>
        <fullName evidence="6">Bacteriophage holin family</fullName>
    </submittedName>
</protein>
<keyword evidence="3 5" id="KW-1133">Transmembrane helix</keyword>
<proteinExistence type="predicted"/>
<evidence type="ECO:0000256" key="2">
    <source>
        <dbReference type="ARBA" id="ARBA00022692"/>
    </source>
</evidence>
<feature type="transmembrane region" description="Helical" evidence="5">
    <location>
        <begin position="20"/>
        <end position="43"/>
    </location>
</feature>
<organism evidence="6">
    <name type="scientific">uncultured Caudovirales phage</name>
    <dbReference type="NCBI Taxonomy" id="2100421"/>
    <lineage>
        <taxon>Viruses</taxon>
        <taxon>Duplodnaviria</taxon>
        <taxon>Heunggongvirae</taxon>
        <taxon>Uroviricota</taxon>
        <taxon>Caudoviricetes</taxon>
        <taxon>Peduoviridae</taxon>
        <taxon>Maltschvirus</taxon>
        <taxon>Maltschvirus maltsch</taxon>
    </lineage>
</organism>
<feature type="transmembrane region" description="Helical" evidence="5">
    <location>
        <begin position="63"/>
        <end position="80"/>
    </location>
</feature>
<evidence type="ECO:0000256" key="4">
    <source>
        <dbReference type="ARBA" id="ARBA00023136"/>
    </source>
</evidence>
<feature type="transmembrane region" description="Helical" evidence="5">
    <location>
        <begin position="92"/>
        <end position="112"/>
    </location>
</feature>
<evidence type="ECO:0000256" key="3">
    <source>
        <dbReference type="ARBA" id="ARBA00022989"/>
    </source>
</evidence>
<name>A0A6J5MYF9_9CAUD</name>
<dbReference type="Pfam" id="PF05105">
    <property type="entry name" value="Phage_holin_4_1"/>
    <property type="match status" value="1"/>
</dbReference>
<dbReference type="GO" id="GO:0033644">
    <property type="term" value="C:host cell membrane"/>
    <property type="evidence" value="ECO:0007669"/>
    <property type="project" value="UniProtKB-SubCell"/>
</dbReference>
<dbReference type="EMBL" id="LR796497">
    <property type="protein sequence ID" value="CAB4148799.1"/>
    <property type="molecule type" value="Genomic_DNA"/>
</dbReference>
<evidence type="ECO:0000256" key="5">
    <source>
        <dbReference type="SAM" id="Phobius"/>
    </source>
</evidence>
<gene>
    <name evidence="6" type="ORF">UFOVP532_30</name>
</gene>
<evidence type="ECO:0000256" key="1">
    <source>
        <dbReference type="ARBA" id="ARBA00004301"/>
    </source>
</evidence>
<accession>A0A6J5MYF9</accession>
<dbReference type="InterPro" id="IPR006480">
    <property type="entry name" value="Phage_holin_4_1"/>
</dbReference>
<comment type="subcellular location">
    <subcellularLocation>
        <location evidence="1">Host membrane</location>
        <topology evidence="1">Multi-pass membrane protein</topology>
    </subcellularLocation>
</comment>
<sequence length="150" mass="17304">MKQLILPIKRIEPITLMGIALAFIAPIYPLMATVCTFIVADALLEIINSFKNHQFCPTFIKRLILKFLSYNICLVIIYVLEVNLLGEFVKMIIGIPLLITKLLSVGLIWLELNSIDENFYKITGKRFVKEFKKLIIFGKEIRNEIKDESK</sequence>
<reference evidence="6" key="1">
    <citation type="submission" date="2020-04" db="EMBL/GenBank/DDBJ databases">
        <authorList>
            <person name="Chiriac C."/>
            <person name="Salcher M."/>
            <person name="Ghai R."/>
            <person name="Kavagutti S V."/>
        </authorList>
    </citation>
    <scope>NUCLEOTIDE SEQUENCE</scope>
</reference>
<keyword evidence="2 5" id="KW-0812">Transmembrane</keyword>
<evidence type="ECO:0000313" key="6">
    <source>
        <dbReference type="EMBL" id="CAB4148799.1"/>
    </source>
</evidence>
<keyword evidence="4 5" id="KW-0472">Membrane</keyword>